<organism evidence="5 6">
    <name type="scientific">Crassostrea virginica</name>
    <name type="common">Eastern oyster</name>
    <dbReference type="NCBI Taxonomy" id="6565"/>
    <lineage>
        <taxon>Eukaryota</taxon>
        <taxon>Metazoa</taxon>
        <taxon>Spiralia</taxon>
        <taxon>Lophotrochozoa</taxon>
        <taxon>Mollusca</taxon>
        <taxon>Bivalvia</taxon>
        <taxon>Autobranchia</taxon>
        <taxon>Pteriomorphia</taxon>
        <taxon>Ostreida</taxon>
        <taxon>Ostreoidea</taxon>
        <taxon>Ostreidae</taxon>
        <taxon>Crassostrea</taxon>
    </lineage>
</organism>
<dbReference type="InterPro" id="IPR034720">
    <property type="entry name" value="Viral_alk_exo"/>
</dbReference>
<accession>A0A8B8DV32</accession>
<evidence type="ECO:0000256" key="2">
    <source>
        <dbReference type="ARBA" id="ARBA00022759"/>
    </source>
</evidence>
<dbReference type="OrthoDB" id="6775482at2759"/>
<dbReference type="GO" id="GO:0006281">
    <property type="term" value="P:DNA repair"/>
    <property type="evidence" value="ECO:0007669"/>
    <property type="project" value="UniProtKB-ARBA"/>
</dbReference>
<dbReference type="PANTHER" id="PTHR46609:SF8">
    <property type="entry name" value="YQAJ VIRAL RECOMBINASE DOMAIN-CONTAINING PROTEIN"/>
    <property type="match status" value="1"/>
</dbReference>
<keyword evidence="3" id="KW-0378">Hydrolase</keyword>
<evidence type="ECO:0000256" key="3">
    <source>
        <dbReference type="ARBA" id="ARBA00022801"/>
    </source>
</evidence>
<evidence type="ECO:0000313" key="6">
    <source>
        <dbReference type="RefSeq" id="XP_022331745.1"/>
    </source>
</evidence>
<reference evidence="6" key="1">
    <citation type="submission" date="2025-08" db="UniProtKB">
        <authorList>
            <consortium name="RefSeq"/>
        </authorList>
    </citation>
    <scope>IDENTIFICATION</scope>
    <source>
        <tissue evidence="6">Whole sample</tissue>
    </source>
</reference>
<dbReference type="InterPro" id="IPR011604">
    <property type="entry name" value="PDDEXK-like_dom_sf"/>
</dbReference>
<dbReference type="AlphaFoldDB" id="A0A8B8DV32"/>
<protein>
    <submittedName>
        <fullName evidence="6">Uncharacterized protein LOC111129583</fullName>
    </submittedName>
</protein>
<dbReference type="RefSeq" id="XP_022331745.1">
    <property type="nucleotide sequence ID" value="XM_022476037.1"/>
</dbReference>
<sequence length="232" mass="25835">MSQSQIGTIHGLNIQDNHDCPVPIKQLKILKARYAGIQDFPQLHAHYFDPRSVDQRQNHSEKEISEIAISLREVSPNIQALDILEEEKPVKEKPGPCDQLCSKCISFTIPNILKSVTCTSSNSNDSVNDSFTLSSDNIAHIESCTVEQSDNKTWHELRKGRLTASNFYRVCKAVDANNCPLSLSKTILGDYGEINAPSLVWGKKKEMAALHESLSSISCKTFFVKKGFTNTP</sequence>
<dbReference type="GO" id="GO:0004519">
    <property type="term" value="F:endonuclease activity"/>
    <property type="evidence" value="ECO:0007669"/>
    <property type="project" value="UniProtKB-KW"/>
</dbReference>
<keyword evidence="2" id="KW-0255">Endonuclease</keyword>
<dbReference type="PANTHER" id="PTHR46609">
    <property type="entry name" value="EXONUCLEASE, PHAGE-TYPE/RECB, C-TERMINAL DOMAIN-CONTAINING PROTEIN"/>
    <property type="match status" value="1"/>
</dbReference>
<dbReference type="Proteomes" id="UP000694844">
    <property type="component" value="Chromosome 4"/>
</dbReference>
<evidence type="ECO:0000256" key="4">
    <source>
        <dbReference type="ARBA" id="ARBA00022839"/>
    </source>
</evidence>
<evidence type="ECO:0000313" key="5">
    <source>
        <dbReference type="Proteomes" id="UP000694844"/>
    </source>
</evidence>
<keyword evidence="4" id="KW-0269">Exonuclease</keyword>
<proteinExistence type="predicted"/>
<dbReference type="SUPFAM" id="SSF52980">
    <property type="entry name" value="Restriction endonuclease-like"/>
    <property type="match status" value="1"/>
</dbReference>
<dbReference type="GeneID" id="111129583"/>
<gene>
    <name evidence="6" type="primary">LOC111129583</name>
</gene>
<dbReference type="GO" id="GO:0004527">
    <property type="term" value="F:exonuclease activity"/>
    <property type="evidence" value="ECO:0007669"/>
    <property type="project" value="UniProtKB-KW"/>
</dbReference>
<name>A0A8B8DV32_CRAVI</name>
<evidence type="ECO:0000256" key="1">
    <source>
        <dbReference type="ARBA" id="ARBA00022722"/>
    </source>
</evidence>
<dbReference type="InterPro" id="IPR051703">
    <property type="entry name" value="NF-kappa-B_Signaling_Reg"/>
</dbReference>
<keyword evidence="5" id="KW-1185">Reference proteome</keyword>
<dbReference type="Gene3D" id="3.90.320.10">
    <property type="match status" value="1"/>
</dbReference>
<dbReference type="InterPro" id="IPR011335">
    <property type="entry name" value="Restrct_endonuc-II-like"/>
</dbReference>
<keyword evidence="1" id="KW-0540">Nuclease</keyword>
<dbReference type="KEGG" id="cvn:111129583"/>
<dbReference type="Pfam" id="PF01771">
    <property type="entry name" value="Viral_alk_exo"/>
    <property type="match status" value="1"/>
</dbReference>